<proteinExistence type="predicted"/>
<evidence type="ECO:0000313" key="2">
    <source>
        <dbReference type="EMBL" id="TDO46867.1"/>
    </source>
</evidence>
<dbReference type="Gene3D" id="1.10.630.10">
    <property type="entry name" value="Cytochrome P450"/>
    <property type="match status" value="1"/>
</dbReference>
<evidence type="ECO:0008006" key="4">
    <source>
        <dbReference type="Google" id="ProtNLM"/>
    </source>
</evidence>
<protein>
    <recommendedName>
        <fullName evidence="4">Cytochrome P450</fullName>
    </recommendedName>
</protein>
<keyword evidence="3" id="KW-1185">Reference proteome</keyword>
<sequence length="159" mass="17447">MTTVESADVLVTPEEVARRIVLPEGHRDDAGLFEAYRWLRQNNPLAKISVDGYDPIWLVSKHADIMEIERQPHVFTSGGADRPGSHNPILQNQAGDAFTQQLTGGSLRILDTLTYLGPPEHTAMKDIAADWFRPANLKSGRTRSGRSPATRSASTSGRA</sequence>
<dbReference type="EMBL" id="SNWQ01000010">
    <property type="protein sequence ID" value="TDO46867.1"/>
    <property type="molecule type" value="Genomic_DNA"/>
</dbReference>
<dbReference type="GO" id="GO:0005506">
    <property type="term" value="F:iron ion binding"/>
    <property type="evidence" value="ECO:0007669"/>
    <property type="project" value="InterPro"/>
</dbReference>
<organism evidence="2 3">
    <name type="scientific">Kribbella caucasensis</name>
    <dbReference type="NCBI Taxonomy" id="2512215"/>
    <lineage>
        <taxon>Bacteria</taxon>
        <taxon>Bacillati</taxon>
        <taxon>Actinomycetota</taxon>
        <taxon>Actinomycetes</taxon>
        <taxon>Propionibacteriales</taxon>
        <taxon>Kribbellaceae</taxon>
        <taxon>Kribbella</taxon>
    </lineage>
</organism>
<dbReference type="RefSeq" id="WP_238165712.1">
    <property type="nucleotide sequence ID" value="NZ_SNWQ01000010.1"/>
</dbReference>
<evidence type="ECO:0000256" key="1">
    <source>
        <dbReference type="SAM" id="MobiDB-lite"/>
    </source>
</evidence>
<dbReference type="InterPro" id="IPR036396">
    <property type="entry name" value="Cyt_P450_sf"/>
</dbReference>
<accession>A0A4R6KE52</accession>
<feature type="region of interest" description="Disordered" evidence="1">
    <location>
        <begin position="137"/>
        <end position="159"/>
    </location>
</feature>
<evidence type="ECO:0000313" key="3">
    <source>
        <dbReference type="Proteomes" id="UP000295388"/>
    </source>
</evidence>
<dbReference type="GO" id="GO:0004497">
    <property type="term" value="F:monooxygenase activity"/>
    <property type="evidence" value="ECO:0007669"/>
    <property type="project" value="InterPro"/>
</dbReference>
<reference evidence="2 3" key="1">
    <citation type="submission" date="2019-03" db="EMBL/GenBank/DDBJ databases">
        <title>Genomic Encyclopedia of Type Strains, Phase III (KMG-III): the genomes of soil and plant-associated and newly described type strains.</title>
        <authorList>
            <person name="Whitman W."/>
        </authorList>
    </citation>
    <scope>NUCLEOTIDE SEQUENCE [LARGE SCALE GENOMIC DNA]</scope>
    <source>
        <strain evidence="2 3">VKM Ac-2527</strain>
    </source>
</reference>
<dbReference type="GO" id="GO:0020037">
    <property type="term" value="F:heme binding"/>
    <property type="evidence" value="ECO:0007669"/>
    <property type="project" value="InterPro"/>
</dbReference>
<dbReference type="Proteomes" id="UP000295388">
    <property type="component" value="Unassembled WGS sequence"/>
</dbReference>
<feature type="compositionally biased region" description="Polar residues" evidence="1">
    <location>
        <begin position="145"/>
        <end position="159"/>
    </location>
</feature>
<comment type="caution">
    <text evidence="2">The sequence shown here is derived from an EMBL/GenBank/DDBJ whole genome shotgun (WGS) entry which is preliminary data.</text>
</comment>
<dbReference type="AlphaFoldDB" id="A0A4R6KE52"/>
<dbReference type="SUPFAM" id="SSF48264">
    <property type="entry name" value="Cytochrome P450"/>
    <property type="match status" value="1"/>
</dbReference>
<gene>
    <name evidence="2" type="ORF">EV643_110250</name>
</gene>
<dbReference type="GO" id="GO:0016705">
    <property type="term" value="F:oxidoreductase activity, acting on paired donors, with incorporation or reduction of molecular oxygen"/>
    <property type="evidence" value="ECO:0007669"/>
    <property type="project" value="InterPro"/>
</dbReference>
<name>A0A4R6KE52_9ACTN</name>